<sequence>MTALTLNITDNRYNYGKFILDVLDDENVQKGEAELFPRTKTSCKTKKKTKTVKLDSAFVHYLVRELLISNFYRLHFLKKWTGNCSIALTVVLNQTKYDLIDYNWNERVFVLVRERCELEHALSWLSTLGGAFSALGDYFPNCADIAGKISINQLRLALRLGDPSIAARCRLYLSLSLIQKKRYKYARNIIWKEYQEAKKASVVDSKLLNMCRGIWAKLQYEHNIFRMRNTGLIRKLRNVVL</sequence>
<dbReference type="AlphaFoldDB" id="A0AAV8VHY1"/>
<accession>A0AAV8VHY1</accession>
<dbReference type="PANTHER" id="PTHR36693">
    <property type="entry name" value="GH02722P"/>
    <property type="match status" value="1"/>
</dbReference>
<evidence type="ECO:0000313" key="1">
    <source>
        <dbReference type="EMBL" id="KAJ8913740.1"/>
    </source>
</evidence>
<reference evidence="1 2" key="1">
    <citation type="journal article" date="2023" name="Insect Mol. Biol.">
        <title>Genome sequencing provides insights into the evolution of gene families encoding plant cell wall-degrading enzymes in longhorned beetles.</title>
        <authorList>
            <person name="Shin N.R."/>
            <person name="Okamura Y."/>
            <person name="Kirsch R."/>
            <person name="Pauchet Y."/>
        </authorList>
    </citation>
    <scope>NUCLEOTIDE SEQUENCE [LARGE SCALE GENOMIC DNA]</scope>
    <source>
        <strain evidence="1">EAD_L_NR</strain>
    </source>
</reference>
<gene>
    <name evidence="1" type="ORF">NQ315_007457</name>
</gene>
<protein>
    <submittedName>
        <fullName evidence="1">Uncharacterized protein</fullName>
    </submittedName>
</protein>
<dbReference type="Proteomes" id="UP001159042">
    <property type="component" value="Unassembled WGS sequence"/>
</dbReference>
<dbReference type="EMBL" id="JANEYG010000089">
    <property type="protein sequence ID" value="KAJ8913740.1"/>
    <property type="molecule type" value="Genomic_DNA"/>
</dbReference>
<dbReference type="Pfam" id="PF16065">
    <property type="entry name" value="DUF4807"/>
    <property type="match status" value="1"/>
</dbReference>
<dbReference type="PANTHER" id="PTHR36693:SF1">
    <property type="entry name" value="GH02722P"/>
    <property type="match status" value="1"/>
</dbReference>
<organism evidence="1 2">
    <name type="scientific">Exocentrus adspersus</name>
    <dbReference type="NCBI Taxonomy" id="1586481"/>
    <lineage>
        <taxon>Eukaryota</taxon>
        <taxon>Metazoa</taxon>
        <taxon>Ecdysozoa</taxon>
        <taxon>Arthropoda</taxon>
        <taxon>Hexapoda</taxon>
        <taxon>Insecta</taxon>
        <taxon>Pterygota</taxon>
        <taxon>Neoptera</taxon>
        <taxon>Endopterygota</taxon>
        <taxon>Coleoptera</taxon>
        <taxon>Polyphaga</taxon>
        <taxon>Cucujiformia</taxon>
        <taxon>Chrysomeloidea</taxon>
        <taxon>Cerambycidae</taxon>
        <taxon>Lamiinae</taxon>
        <taxon>Acanthocinini</taxon>
        <taxon>Exocentrus</taxon>
    </lineage>
</organism>
<name>A0AAV8VHY1_9CUCU</name>
<evidence type="ECO:0000313" key="2">
    <source>
        <dbReference type="Proteomes" id="UP001159042"/>
    </source>
</evidence>
<comment type="caution">
    <text evidence="1">The sequence shown here is derived from an EMBL/GenBank/DDBJ whole genome shotgun (WGS) entry which is preliminary data.</text>
</comment>
<keyword evidence="2" id="KW-1185">Reference proteome</keyword>
<proteinExistence type="predicted"/>
<dbReference type="InterPro" id="IPR032072">
    <property type="entry name" value="DUF4807"/>
</dbReference>